<dbReference type="PATRIC" id="fig|1122985.7.peg.1624"/>
<keyword evidence="1" id="KW-0472">Membrane</keyword>
<evidence type="ECO:0000313" key="3">
    <source>
        <dbReference type="Proteomes" id="UP000027442"/>
    </source>
</evidence>
<feature type="transmembrane region" description="Helical" evidence="1">
    <location>
        <begin position="30"/>
        <end position="47"/>
    </location>
</feature>
<organism evidence="2 3">
    <name type="scientific">Hoylesella loescheii DSM 19665 = JCM 12249 = ATCC 15930</name>
    <dbReference type="NCBI Taxonomy" id="1122985"/>
    <lineage>
        <taxon>Bacteria</taxon>
        <taxon>Pseudomonadati</taxon>
        <taxon>Bacteroidota</taxon>
        <taxon>Bacteroidia</taxon>
        <taxon>Bacteroidales</taxon>
        <taxon>Prevotellaceae</taxon>
        <taxon>Hoylesella</taxon>
    </lineage>
</organism>
<dbReference type="RefSeq" id="WP_018967344.1">
    <property type="nucleotide sequence ID" value="NZ_KB899214.1"/>
</dbReference>
<keyword evidence="3" id="KW-1185">Reference proteome</keyword>
<feature type="transmembrane region" description="Helical" evidence="1">
    <location>
        <begin position="59"/>
        <end position="81"/>
    </location>
</feature>
<dbReference type="EMBL" id="JNGW01000066">
    <property type="protein sequence ID" value="KDR52379.1"/>
    <property type="molecule type" value="Genomic_DNA"/>
</dbReference>
<protein>
    <recommendedName>
        <fullName evidence="4">Toxin secretion/phage lysis holin</fullName>
    </recommendedName>
</protein>
<dbReference type="AlphaFoldDB" id="A0A069QJZ1"/>
<dbReference type="HOGENOM" id="CLU_133704_0_0_10"/>
<feature type="transmembrane region" description="Helical" evidence="1">
    <location>
        <begin position="87"/>
        <end position="107"/>
    </location>
</feature>
<evidence type="ECO:0008006" key="4">
    <source>
        <dbReference type="Google" id="ProtNLM"/>
    </source>
</evidence>
<dbReference type="Proteomes" id="UP000027442">
    <property type="component" value="Unassembled WGS sequence"/>
</dbReference>
<evidence type="ECO:0000256" key="1">
    <source>
        <dbReference type="SAM" id="Phobius"/>
    </source>
</evidence>
<name>A0A069QJZ1_HOYLO</name>
<keyword evidence="1" id="KW-1133">Transmembrane helix</keyword>
<comment type="caution">
    <text evidence="2">The sequence shown here is derived from an EMBL/GenBank/DDBJ whole genome shotgun (WGS) entry which is preliminary data.</text>
</comment>
<reference evidence="2 3" key="1">
    <citation type="submission" date="2013-08" db="EMBL/GenBank/DDBJ databases">
        <authorList>
            <person name="Weinstock G."/>
            <person name="Sodergren E."/>
            <person name="Wylie T."/>
            <person name="Fulton L."/>
            <person name="Fulton R."/>
            <person name="Fronick C."/>
            <person name="O'Laughlin M."/>
            <person name="Godfrey J."/>
            <person name="Miner T."/>
            <person name="Herter B."/>
            <person name="Appelbaum E."/>
            <person name="Cordes M."/>
            <person name="Lek S."/>
            <person name="Wollam A."/>
            <person name="Pepin K.H."/>
            <person name="Palsikar V.B."/>
            <person name="Mitreva M."/>
            <person name="Wilson R.K."/>
        </authorList>
    </citation>
    <scope>NUCLEOTIDE SEQUENCE [LARGE SCALE GENOMIC DNA]</scope>
    <source>
        <strain evidence="2 3">ATCC 15930</strain>
    </source>
</reference>
<keyword evidence="1" id="KW-0812">Transmembrane</keyword>
<proteinExistence type="predicted"/>
<sequence length="164" mass="19031">MIDEIKGVLLVIGSWLFSRLVPIADFMQGMMLLFLINFVFGVVDDVVKGNGWEWRKAKTFFLHILVFFVIAACMCIVGYFLHNAEEAVTGIRIMCVMAVWFYGVNILKNVCRILITDTPMWKFFNFLYWVLSLKMVEKIPYLSEYMKSGAENIEGTKNNMNKKQ</sequence>
<evidence type="ECO:0000313" key="2">
    <source>
        <dbReference type="EMBL" id="KDR52379.1"/>
    </source>
</evidence>
<gene>
    <name evidence="2" type="ORF">HMPREF1991_01562</name>
</gene>
<accession>A0A069QJZ1</accession>